<accession>A0AAP8ISE3</accession>
<dbReference type="AlphaFoldDB" id="A0AAP8ISE3"/>
<protein>
    <submittedName>
        <fullName evidence="1">Uncharacterized protein</fullName>
    </submittedName>
</protein>
<dbReference type="Proteomes" id="UP000234905">
    <property type="component" value="Unassembled WGS sequence"/>
</dbReference>
<dbReference type="EMBL" id="PKJN01000001">
    <property type="protein sequence ID" value="PKZ59880.1"/>
    <property type="molecule type" value="Genomic_DNA"/>
</dbReference>
<name>A0AAP8ISE3_GARVA</name>
<sequence length="68" mass="7424">MRVLAAELALKARCAFNLSKLTLRVAFARYALSATAGRRANQRPIVNKSLHLRNKSGFTFCISADGSV</sequence>
<proteinExistence type="predicted"/>
<comment type="caution">
    <text evidence="1">The sequence shown here is derived from an EMBL/GenBank/DDBJ whole genome shotgun (WGS) entry which is preliminary data.</text>
</comment>
<organism evidence="1 2">
    <name type="scientific">Gardnerella vaginalis</name>
    <dbReference type="NCBI Taxonomy" id="2702"/>
    <lineage>
        <taxon>Bacteria</taxon>
        <taxon>Bacillati</taxon>
        <taxon>Actinomycetota</taxon>
        <taxon>Actinomycetes</taxon>
        <taxon>Bifidobacteriales</taxon>
        <taxon>Bifidobacteriaceae</taxon>
        <taxon>Gardnerella</taxon>
    </lineage>
</organism>
<evidence type="ECO:0000313" key="2">
    <source>
        <dbReference type="Proteomes" id="UP000234905"/>
    </source>
</evidence>
<gene>
    <name evidence="1" type="ORF">CYJ61_00255</name>
</gene>
<evidence type="ECO:0000313" key="1">
    <source>
        <dbReference type="EMBL" id="PKZ59880.1"/>
    </source>
</evidence>
<reference evidence="1 2" key="1">
    <citation type="submission" date="2017-12" db="EMBL/GenBank/DDBJ databases">
        <title>Phylogenetic diversity of female urinary microbiome.</title>
        <authorList>
            <person name="Thomas-White K."/>
            <person name="Wolfe A.J."/>
        </authorList>
    </citation>
    <scope>NUCLEOTIDE SEQUENCE [LARGE SCALE GENOMIC DNA]</scope>
    <source>
        <strain evidence="1 2">UMB0682</strain>
    </source>
</reference>